<dbReference type="EMBL" id="AP014631">
    <property type="protein sequence ID" value="BAP39796.1"/>
    <property type="molecule type" value="Genomic_DNA"/>
</dbReference>
<reference evidence="2" key="1">
    <citation type="journal article" date="2014" name="Genome Announc.">
        <title>Complete Genome Sequence of Mycoplasma canadense Strain HAZ 360_1 from Bovine Mastitic Milk in Japan.</title>
        <authorList>
            <person name="Hata E."/>
        </authorList>
    </citation>
    <scope>NUCLEOTIDE SEQUENCE [LARGE SCALE GENOMIC DNA]</scope>
    <source>
        <strain evidence="2">HAZ360_1</strain>
    </source>
</reference>
<dbReference type="RefSeq" id="WP_045434315.1">
    <property type="nucleotide sequence ID" value="NZ_AP014631.1"/>
</dbReference>
<protein>
    <recommendedName>
        <fullName evidence="3">Lipoprotein</fullName>
    </recommendedName>
</protein>
<dbReference type="KEGG" id="mcan:MCAN360_0778"/>
<proteinExistence type="predicted"/>
<dbReference type="OrthoDB" id="401027at2"/>
<accession>A0A077L7J4</accession>
<organism evidence="1 2">
    <name type="scientific">Metamycoplasma canadense</name>
    <dbReference type="NCBI Taxonomy" id="29554"/>
    <lineage>
        <taxon>Bacteria</taxon>
        <taxon>Bacillati</taxon>
        <taxon>Mycoplasmatota</taxon>
        <taxon>Mycoplasmoidales</taxon>
        <taxon>Metamycoplasmataceae</taxon>
        <taxon>Metamycoplasma</taxon>
    </lineage>
</organism>
<evidence type="ECO:0000313" key="1">
    <source>
        <dbReference type="EMBL" id="BAP39796.1"/>
    </source>
</evidence>
<dbReference type="PROSITE" id="PS51257">
    <property type="entry name" value="PROKAR_LIPOPROTEIN"/>
    <property type="match status" value="1"/>
</dbReference>
<evidence type="ECO:0000313" key="2">
    <source>
        <dbReference type="Proteomes" id="UP000031641"/>
    </source>
</evidence>
<dbReference type="Proteomes" id="UP000031641">
    <property type="component" value="Chromosome"/>
</dbReference>
<dbReference type="STRING" id="29554.MCAN360_0778"/>
<dbReference type="NCBIfam" id="NF045963">
    <property type="entry name" value="MAG3240_fam"/>
    <property type="match status" value="1"/>
</dbReference>
<keyword evidence="2" id="KW-1185">Reference proteome</keyword>
<dbReference type="HOGENOM" id="CLU_429502_0_0_14"/>
<name>A0A077L7J4_9BACT</name>
<dbReference type="AlphaFoldDB" id="A0A077L7J4"/>
<evidence type="ECO:0008006" key="3">
    <source>
        <dbReference type="Google" id="ProtNLM"/>
    </source>
</evidence>
<gene>
    <name evidence="1" type="ORF">MCAN360_0778</name>
</gene>
<sequence>MSKKQLFGILFSASIIGLPAITVSCFNQNKKDVYLDIEKISRIFLNRLTLSQIASIENDFKIFYYFENNKKHNFDSVKIENSKLFLLKKDQWIEYQPDFPVRNNWKQFYTDNANIRIFDSKESSDINNFLNQYSFDDVDSAGTFNDQWFTILSTIYNKDFSRIKDPYFEDLQTIIFRLNQDIENNYSIMKRTYLVNSNKKRTLFSDWIQPQYIQAKSFLSPEHKKQRKIFESILKLYLNKFNVNVKSIEIDWQNTEIKRSYSLKDEYIKFKIKSIKNWNDKDILNEKNKNKTYYLNGFRNYATNGKFGVGLQGLKEKYPLFTDYIENPLLRMDGKHYLTIIDNINHFVKSSLSVDYWNAKGLMYLFNTFKNEIFTINIPDYKKNEDLEYRIIDFEFTDYFDTNQVFKAIVRVFKKDKTTKDYVWLSSNFDDHGHRLKGLIFKNKAPKNLDFNDIYSFKLANKGIPEGIKLEDFVTNDINSAFMQGLNNASNKMNSLFNYWNNDSRQKFDPSYLNNDSYQIKVLNSYINNYLLAYALENKKGITLSGIKRIDINLNSEKNKLGRLYFELNFIGFENPLDFNFKSSNEKNVATAKLYWNYFKGYDKNLDKNNFTLIEFKRN</sequence>